<dbReference type="EMBL" id="BJUG01000002">
    <property type="protein sequence ID" value="GEK36176.1"/>
    <property type="molecule type" value="Genomic_DNA"/>
</dbReference>
<dbReference type="Gene3D" id="3.40.50.970">
    <property type="match status" value="2"/>
</dbReference>
<dbReference type="Pfam" id="PF16582">
    <property type="entry name" value="TPP_enzyme_M_2"/>
    <property type="match status" value="1"/>
</dbReference>
<organism evidence="11 12">
    <name type="scientific">Enterococcus thailandicus</name>
    <dbReference type="NCBI Taxonomy" id="417368"/>
    <lineage>
        <taxon>Bacteria</taxon>
        <taxon>Bacillati</taxon>
        <taxon>Bacillota</taxon>
        <taxon>Bacilli</taxon>
        <taxon>Lactobacillales</taxon>
        <taxon>Enterococcaceae</taxon>
        <taxon>Enterococcus</taxon>
    </lineage>
</organism>
<feature type="domain" description="Menaquinone biosynthesis protein MenD middle" evidence="9">
    <location>
        <begin position="192"/>
        <end position="397"/>
    </location>
</feature>
<dbReference type="NCBIfam" id="TIGR00173">
    <property type="entry name" value="menD"/>
    <property type="match status" value="1"/>
</dbReference>
<dbReference type="PIRSF" id="PIRSF004983">
    <property type="entry name" value="MenD"/>
    <property type="match status" value="1"/>
</dbReference>
<reference evidence="11 12" key="1">
    <citation type="submission" date="2016-04" db="EMBL/GenBank/DDBJ databases">
        <title>Draft genome of an Enterococcus thailandicus strain isolated from bovine feces.</title>
        <authorList>
            <person name="Beukers A.G."/>
            <person name="Zaheer R."/>
            <person name="Goji N."/>
            <person name="Cook S.R."/>
            <person name="Amoako K."/>
            <person name="Chaves A.V."/>
            <person name="Ward M.P."/>
            <person name="Mcallister T.A."/>
        </authorList>
    </citation>
    <scope>NUCLEOTIDE SEQUENCE [LARGE SCALE GENOMIC DNA]</scope>
    <source>
        <strain evidence="11 12">F0711D 46</strain>
    </source>
</reference>
<dbReference type="GO" id="GO:0070204">
    <property type="term" value="F:2-succinyl-5-enolpyruvyl-6-hydroxy-3-cyclohexene-1-carboxylic-acid synthase activity"/>
    <property type="evidence" value="ECO:0007669"/>
    <property type="project" value="UniProtKB-UniRule"/>
</dbReference>
<evidence type="ECO:0000313" key="12">
    <source>
        <dbReference type="Proteomes" id="UP000078516"/>
    </source>
</evidence>
<dbReference type="Pfam" id="PF02776">
    <property type="entry name" value="TPP_enzyme_N"/>
    <property type="match status" value="1"/>
</dbReference>
<name>A0A179EUA7_ENTTH</name>
<evidence type="ECO:0000256" key="4">
    <source>
        <dbReference type="ARBA" id="ARBA00023052"/>
    </source>
</evidence>
<dbReference type="InterPro" id="IPR029061">
    <property type="entry name" value="THDP-binding"/>
</dbReference>
<dbReference type="InterPro" id="IPR004433">
    <property type="entry name" value="MenaQ_synth_MenD"/>
</dbReference>
<comment type="catalytic activity">
    <reaction evidence="6">
        <text>isochorismate + 2-oxoglutarate + H(+) = 5-enolpyruvoyl-6-hydroxy-2-succinyl-cyclohex-3-ene-1-carboxylate + CO2</text>
        <dbReference type="Rhea" id="RHEA:25593"/>
        <dbReference type="ChEBI" id="CHEBI:15378"/>
        <dbReference type="ChEBI" id="CHEBI:16526"/>
        <dbReference type="ChEBI" id="CHEBI:16810"/>
        <dbReference type="ChEBI" id="CHEBI:29780"/>
        <dbReference type="ChEBI" id="CHEBI:58818"/>
        <dbReference type="EC" id="2.2.1.9"/>
    </reaction>
</comment>
<comment type="caution">
    <text evidence="11">The sequence shown here is derived from an EMBL/GenBank/DDBJ whole genome shotgun (WGS) entry which is preliminary data.</text>
</comment>
<keyword evidence="3 6" id="KW-0460">Magnesium</keyword>
<keyword evidence="5 6" id="KW-0464">Manganese</keyword>
<dbReference type="InterPro" id="IPR032264">
    <property type="entry name" value="MenD_middle"/>
</dbReference>
<dbReference type="PANTHER" id="PTHR42916">
    <property type="entry name" value="2-SUCCINYL-5-ENOLPYRUVYL-6-HYDROXY-3-CYCLOHEXENE-1-CARBOXYLATE SYNTHASE"/>
    <property type="match status" value="1"/>
</dbReference>
<evidence type="ECO:0000256" key="2">
    <source>
        <dbReference type="ARBA" id="ARBA00022723"/>
    </source>
</evidence>
<gene>
    <name evidence="6 10" type="primary">menD</name>
    <name evidence="11" type="ORF">A6E74_03395</name>
    <name evidence="10" type="ORF">ETH01_04630</name>
</gene>
<keyword evidence="12" id="KW-1185">Reference proteome</keyword>
<dbReference type="HAMAP" id="MF_01659">
    <property type="entry name" value="MenD"/>
    <property type="match status" value="1"/>
</dbReference>
<dbReference type="InterPro" id="IPR012001">
    <property type="entry name" value="Thiamin_PyroP_enz_TPP-bd_dom"/>
</dbReference>
<comment type="function">
    <text evidence="6">Catalyzes the thiamine diphosphate-dependent decarboxylation of 2-oxoglutarate and the subsequent addition of the resulting succinic semialdehyde-thiamine pyrophosphate anion to isochorismate to yield 2-succinyl-5-enolpyruvyl-6-hydroxy-3-cyclohexene-1-carboxylate (SEPHCHC).</text>
</comment>
<dbReference type="RefSeq" id="WP_067482165.1">
    <property type="nucleotide sequence ID" value="NZ_BJUG01000002.1"/>
</dbReference>
<dbReference type="GO" id="GO:0030145">
    <property type="term" value="F:manganese ion binding"/>
    <property type="evidence" value="ECO:0007669"/>
    <property type="project" value="UniProtKB-UniRule"/>
</dbReference>
<dbReference type="UniPathway" id="UPA00079"/>
<keyword evidence="2 6" id="KW-0479">Metal-binding</keyword>
<proteinExistence type="inferred from homology"/>
<comment type="pathway">
    <text evidence="6">Quinol/quinone metabolism; 1,4-dihydroxy-2-naphthoate biosynthesis; 1,4-dihydroxy-2-naphthoate from chorismate: step 2/7.</text>
</comment>
<dbReference type="PANTHER" id="PTHR42916:SF1">
    <property type="entry name" value="PROTEIN PHYLLO, CHLOROPLASTIC"/>
    <property type="match status" value="1"/>
</dbReference>
<comment type="cofactor">
    <cofactor evidence="6">
        <name>thiamine diphosphate</name>
        <dbReference type="ChEBI" id="CHEBI:58937"/>
    </cofactor>
    <text evidence="6">Binds 1 thiamine pyrophosphate per subunit.</text>
</comment>
<dbReference type="OrthoDB" id="9791859at2"/>
<comment type="similarity">
    <text evidence="6">Belongs to the TPP enzyme family. MenD subfamily.</text>
</comment>
<dbReference type="GO" id="GO:0000287">
    <property type="term" value="F:magnesium ion binding"/>
    <property type="evidence" value="ECO:0007669"/>
    <property type="project" value="UniProtKB-UniRule"/>
</dbReference>
<dbReference type="Pfam" id="PF02775">
    <property type="entry name" value="TPP_enzyme_C"/>
    <property type="match status" value="1"/>
</dbReference>
<evidence type="ECO:0000259" key="7">
    <source>
        <dbReference type="Pfam" id="PF02775"/>
    </source>
</evidence>
<dbReference type="GO" id="GO:0030976">
    <property type="term" value="F:thiamine pyrophosphate binding"/>
    <property type="evidence" value="ECO:0007669"/>
    <property type="project" value="UniProtKB-UniRule"/>
</dbReference>
<sequence>MTSKQETTSYLLAFIQGLKEGGLTKVVISPGSRSTPLALLLFRDPEVECYVDVDERSAGFFALGLAKGSKKELVALLCTSGTAAANYYPAICEAKETNHPLVVLTADRPPELREVGAPQTMNQQELYRTHVKKFVELAVPEGSESMQRYSYWQGVQLGYTAQQIPMGPVHANLPFREPLLPDLDFQLEKSFKSEKLTKNEEAVQSIPELSDWLEKKGLLIVGNEVSVTEAQLLIQLAEYLGWPIIGDPLTNLATCGSQSENYLKHAELIFSSSNVEQPEVVIRFGRLPVTKNVMLYLQKLTRETTTFVLVDEQEQWQDLLHVTNYFLPFTISVFCQSALAVDSIEKQKHSSWLNGWKQAEETAQVVLQKETLSQSFNESSASLKLSELLYADEQLFLSNSNAIRFVDRYAMSSVTSYPVFGNRGINGIDGIVSTAAGISAATMQRTYLLIGDLALFHDMNGLQMIRSLKLPVTIVLLNNNGGGIFSFLPQKQLDKTDFTPLFETPLSLDFAKVADLYDGQYIKPTSLAEFEFAIEKSRFADRWTLIEIAGNQDEPVQFWQEVVAEYREKIGEINE</sequence>
<evidence type="ECO:0000313" key="11">
    <source>
        <dbReference type="EMBL" id="OAQ56469.1"/>
    </source>
</evidence>
<dbReference type="AlphaFoldDB" id="A0A179EUA7"/>
<evidence type="ECO:0000259" key="8">
    <source>
        <dbReference type="Pfam" id="PF02776"/>
    </source>
</evidence>
<dbReference type="Proteomes" id="UP000321361">
    <property type="component" value="Unassembled WGS sequence"/>
</dbReference>
<dbReference type="UniPathway" id="UPA01057">
    <property type="reaction ID" value="UER00164"/>
</dbReference>
<dbReference type="Proteomes" id="UP000078516">
    <property type="component" value="Unassembled WGS sequence"/>
</dbReference>
<comment type="subunit">
    <text evidence="6">Homodimer.</text>
</comment>
<dbReference type="CDD" id="cd07037">
    <property type="entry name" value="TPP_PYR_MenD"/>
    <property type="match status" value="1"/>
</dbReference>
<evidence type="ECO:0000256" key="1">
    <source>
        <dbReference type="ARBA" id="ARBA00022679"/>
    </source>
</evidence>
<dbReference type="EC" id="2.2.1.9" evidence="6"/>
<protein>
    <recommendedName>
        <fullName evidence="6">2-succinyl-5-enolpyruvyl-6-hydroxy-3-cyclohexene-1-carboxylate synthase</fullName>
        <shortName evidence="6">SEPHCHC synthase</shortName>
        <ecNumber evidence="6">2.2.1.9</ecNumber>
    </recommendedName>
    <alternativeName>
        <fullName evidence="6">Menaquinone biosynthesis protein MenD</fullName>
    </alternativeName>
</protein>
<dbReference type="GO" id="GO:0009234">
    <property type="term" value="P:menaquinone biosynthetic process"/>
    <property type="evidence" value="ECO:0007669"/>
    <property type="project" value="UniProtKB-UniRule"/>
</dbReference>
<evidence type="ECO:0000313" key="10">
    <source>
        <dbReference type="EMBL" id="GEK36176.1"/>
    </source>
</evidence>
<comment type="cofactor">
    <cofactor evidence="6">
        <name>Mg(2+)</name>
        <dbReference type="ChEBI" id="CHEBI:18420"/>
    </cofactor>
    <cofactor evidence="6">
        <name>Mn(2+)</name>
        <dbReference type="ChEBI" id="CHEBI:29035"/>
    </cofactor>
</comment>
<evidence type="ECO:0000256" key="5">
    <source>
        <dbReference type="ARBA" id="ARBA00023211"/>
    </source>
</evidence>
<reference evidence="10 13" key="2">
    <citation type="submission" date="2019-07" db="EMBL/GenBank/DDBJ databases">
        <title>Whole genome shotgun sequence of Enterococcus thailandicus NBRC 101867.</title>
        <authorList>
            <person name="Hosoyama A."/>
            <person name="Uohara A."/>
            <person name="Ohji S."/>
            <person name="Ichikawa N."/>
        </authorList>
    </citation>
    <scope>NUCLEOTIDE SEQUENCE [LARGE SCALE GENOMIC DNA]</scope>
    <source>
        <strain evidence="10 13">NBRC 101867</strain>
    </source>
</reference>
<feature type="domain" description="Thiamine pyrophosphate enzyme TPP-binding" evidence="7">
    <location>
        <begin position="433"/>
        <end position="548"/>
    </location>
</feature>
<keyword evidence="4 6" id="KW-0786">Thiamine pyrophosphate</keyword>
<dbReference type="Gene3D" id="3.40.50.1220">
    <property type="entry name" value="TPP-binding domain"/>
    <property type="match status" value="1"/>
</dbReference>
<evidence type="ECO:0000256" key="3">
    <source>
        <dbReference type="ARBA" id="ARBA00022842"/>
    </source>
</evidence>
<dbReference type="SUPFAM" id="SSF52518">
    <property type="entry name" value="Thiamin diphosphate-binding fold (THDP-binding)"/>
    <property type="match status" value="2"/>
</dbReference>
<feature type="domain" description="Thiamine pyrophosphate enzyme N-terminal TPP-binding" evidence="8">
    <location>
        <begin position="13"/>
        <end position="126"/>
    </location>
</feature>
<dbReference type="InterPro" id="IPR011766">
    <property type="entry name" value="TPP_enzyme_TPP-bd"/>
</dbReference>
<dbReference type="EMBL" id="LWMN01000010">
    <property type="protein sequence ID" value="OAQ56469.1"/>
    <property type="molecule type" value="Genomic_DNA"/>
</dbReference>
<evidence type="ECO:0000313" key="13">
    <source>
        <dbReference type="Proteomes" id="UP000321361"/>
    </source>
</evidence>
<evidence type="ECO:0000256" key="6">
    <source>
        <dbReference type="HAMAP-Rule" id="MF_01659"/>
    </source>
</evidence>
<keyword evidence="6" id="KW-0474">Menaquinone biosynthesis</keyword>
<keyword evidence="1 6" id="KW-0808">Transferase</keyword>
<accession>A0A179EUA7</accession>
<comment type="pathway">
    <text evidence="6">Quinol/quinone metabolism; menaquinone biosynthesis.</text>
</comment>
<dbReference type="CDD" id="cd02009">
    <property type="entry name" value="TPP_SHCHC_synthase"/>
    <property type="match status" value="1"/>
</dbReference>
<evidence type="ECO:0000259" key="9">
    <source>
        <dbReference type="Pfam" id="PF16582"/>
    </source>
</evidence>